<protein>
    <submittedName>
        <fullName evidence="1">Uncharacterized protein</fullName>
    </submittedName>
</protein>
<sequence length="336" mass="37213">MVTRAEILSQAQADFEESPHISMLNEAKVQLDQKTNYAIRTHELINNPESEIEDFVPQDQADQLRAYFEKAENPQAEREKFIEVDMLSLSTGMPDSVANTMHSELKADGTVDAIKAEWTGERPGFFKRGLKKFGRSFVDTLAGIRTKSNFGRTMTDLAVFNERINTAIEAGLIPKGSGFKEFLQIPEGEVDELFGGETILEHIERKDIERAGQTPGLDITAVPPAEGVGEKIADVAGNVAGFVGKLALTKRVLGPGQGQSLVAWETVNLAEGGFPGRGAAMFVALRGIDKIRLKGKRVFRKDRYTVQFVCRSYRSGRWYSRRSFYRSSDTVGIKSG</sequence>
<accession>A0A0F9PRL5</accession>
<name>A0A0F9PRL5_9ZZZZ</name>
<dbReference type="AlphaFoldDB" id="A0A0F9PRL5"/>
<organism evidence="1">
    <name type="scientific">marine sediment metagenome</name>
    <dbReference type="NCBI Taxonomy" id="412755"/>
    <lineage>
        <taxon>unclassified sequences</taxon>
        <taxon>metagenomes</taxon>
        <taxon>ecological metagenomes</taxon>
    </lineage>
</organism>
<comment type="caution">
    <text evidence="1">The sequence shown here is derived from an EMBL/GenBank/DDBJ whole genome shotgun (WGS) entry which is preliminary data.</text>
</comment>
<reference evidence="1" key="1">
    <citation type="journal article" date="2015" name="Nature">
        <title>Complex archaea that bridge the gap between prokaryotes and eukaryotes.</title>
        <authorList>
            <person name="Spang A."/>
            <person name="Saw J.H."/>
            <person name="Jorgensen S.L."/>
            <person name="Zaremba-Niedzwiedzka K."/>
            <person name="Martijn J."/>
            <person name="Lind A.E."/>
            <person name="van Eijk R."/>
            <person name="Schleper C."/>
            <person name="Guy L."/>
            <person name="Ettema T.J."/>
        </authorList>
    </citation>
    <scope>NUCLEOTIDE SEQUENCE</scope>
</reference>
<dbReference type="EMBL" id="LAZR01002652">
    <property type="protein sequence ID" value="KKN27277.1"/>
    <property type="molecule type" value="Genomic_DNA"/>
</dbReference>
<gene>
    <name evidence="1" type="ORF">LCGC14_0866310</name>
</gene>
<proteinExistence type="predicted"/>
<evidence type="ECO:0000313" key="1">
    <source>
        <dbReference type="EMBL" id="KKN27277.1"/>
    </source>
</evidence>